<sequence>MSDVVDVGRLSASALEDVTSSSLKFKCPVVSRNHARFKFADSGDVVLLDQKSHHGTFIKRAHEGCITTLIPEVAFILGDGDRITFGKVVGRGSDIVYPVVVSVELLHNDTHPGLIDLRPLRLPISPITAPKLLNSRPHIPSGRFGLDYSSDSSSSSSELHSPEQAPYIVDRNNEGVDDIEIASSVQSSPTGPLFNNIRTTKLKDADKVAEHHPTPSYARSLSPEEHSESEEAQHGDSEYVDMDMDYDYHHDDVDHAGSEAMDLESELSVEQYDEDANVWPAESLRDSIPYENDENDDEEPPVADMAGGTASIAVVSDSREASEPALVTDVAEPAHSEALQQVQDQCARMNPIIEKLELKRERYKFCFNENVHRTNARMATFDQRLDTLTDQHNALQERVGGLNIVDHSEDVQSLRADFDKLESTVSALPTVPVTATPEMLMECDEVRVCIDALKNTVRDMDEVKGKAEAEIRAEVEAVKALRTEAVEECRMCSGFLKRKRSDSDESENENDNEYGHVLDTSEGVIGAIVDGLESSNVSALVDGKVSAPTPNSIVQANPNSNLQAIVGPTTTHVRSDGIQVPMLKRSRVSAGFVGHTVASMAVGAVAAWSALAFL</sequence>
<evidence type="ECO:0000256" key="1">
    <source>
        <dbReference type="SAM" id="Coils"/>
    </source>
</evidence>
<feature type="coiled-coil region" evidence="1">
    <location>
        <begin position="450"/>
        <end position="484"/>
    </location>
</feature>
<keyword evidence="6" id="KW-1185">Reference proteome</keyword>
<feature type="compositionally biased region" description="Basic and acidic residues" evidence="2">
    <location>
        <begin position="222"/>
        <end position="237"/>
    </location>
</feature>
<organism evidence="5 6">
    <name type="scientific">Pterulicium gracile</name>
    <dbReference type="NCBI Taxonomy" id="1884261"/>
    <lineage>
        <taxon>Eukaryota</taxon>
        <taxon>Fungi</taxon>
        <taxon>Dikarya</taxon>
        <taxon>Basidiomycota</taxon>
        <taxon>Agaricomycotina</taxon>
        <taxon>Agaricomycetes</taxon>
        <taxon>Agaricomycetidae</taxon>
        <taxon>Agaricales</taxon>
        <taxon>Pleurotineae</taxon>
        <taxon>Pterulaceae</taxon>
        <taxon>Pterulicium</taxon>
    </lineage>
</organism>
<feature type="transmembrane region" description="Helical" evidence="3">
    <location>
        <begin position="592"/>
        <end position="613"/>
    </location>
</feature>
<dbReference type="SMART" id="SM00240">
    <property type="entry name" value="FHA"/>
    <property type="match status" value="1"/>
</dbReference>
<feature type="compositionally biased region" description="Acidic residues" evidence="2">
    <location>
        <begin position="291"/>
        <end position="301"/>
    </location>
</feature>
<dbReference type="EMBL" id="ML178840">
    <property type="protein sequence ID" value="TFK98357.1"/>
    <property type="molecule type" value="Genomic_DNA"/>
</dbReference>
<name>A0A5C3QAY2_9AGAR</name>
<evidence type="ECO:0000313" key="6">
    <source>
        <dbReference type="Proteomes" id="UP000305067"/>
    </source>
</evidence>
<protein>
    <recommendedName>
        <fullName evidence="4">FHA domain-containing protein</fullName>
    </recommendedName>
</protein>
<dbReference type="STRING" id="1884261.A0A5C3QAY2"/>
<keyword evidence="1" id="KW-0175">Coiled coil</keyword>
<evidence type="ECO:0000313" key="5">
    <source>
        <dbReference type="EMBL" id="TFK98357.1"/>
    </source>
</evidence>
<dbReference type="AlphaFoldDB" id="A0A5C3QAY2"/>
<feature type="region of interest" description="Disordered" evidence="2">
    <location>
        <begin position="202"/>
        <end position="237"/>
    </location>
</feature>
<dbReference type="InterPro" id="IPR008984">
    <property type="entry name" value="SMAD_FHA_dom_sf"/>
</dbReference>
<keyword evidence="3" id="KW-0812">Transmembrane</keyword>
<proteinExistence type="predicted"/>
<feature type="region of interest" description="Disordered" evidence="2">
    <location>
        <begin position="144"/>
        <end position="166"/>
    </location>
</feature>
<evidence type="ECO:0000256" key="3">
    <source>
        <dbReference type="SAM" id="Phobius"/>
    </source>
</evidence>
<feature type="coiled-coil region" evidence="1">
    <location>
        <begin position="378"/>
        <end position="424"/>
    </location>
</feature>
<evidence type="ECO:0000256" key="2">
    <source>
        <dbReference type="SAM" id="MobiDB-lite"/>
    </source>
</evidence>
<accession>A0A5C3QAY2</accession>
<feature type="domain" description="FHA" evidence="4">
    <location>
        <begin position="5"/>
        <end position="63"/>
    </location>
</feature>
<keyword evidence="3" id="KW-0472">Membrane</keyword>
<dbReference type="Gene3D" id="2.60.200.20">
    <property type="match status" value="1"/>
</dbReference>
<dbReference type="PROSITE" id="PS50006">
    <property type="entry name" value="FHA_DOMAIN"/>
    <property type="match status" value="1"/>
</dbReference>
<keyword evidence="3" id="KW-1133">Transmembrane helix</keyword>
<reference evidence="5 6" key="1">
    <citation type="journal article" date="2019" name="Nat. Ecol. Evol.">
        <title>Megaphylogeny resolves global patterns of mushroom evolution.</title>
        <authorList>
            <person name="Varga T."/>
            <person name="Krizsan K."/>
            <person name="Foldi C."/>
            <person name="Dima B."/>
            <person name="Sanchez-Garcia M."/>
            <person name="Sanchez-Ramirez S."/>
            <person name="Szollosi G.J."/>
            <person name="Szarkandi J.G."/>
            <person name="Papp V."/>
            <person name="Albert L."/>
            <person name="Andreopoulos W."/>
            <person name="Angelini C."/>
            <person name="Antonin V."/>
            <person name="Barry K.W."/>
            <person name="Bougher N.L."/>
            <person name="Buchanan P."/>
            <person name="Buyck B."/>
            <person name="Bense V."/>
            <person name="Catcheside P."/>
            <person name="Chovatia M."/>
            <person name="Cooper J."/>
            <person name="Damon W."/>
            <person name="Desjardin D."/>
            <person name="Finy P."/>
            <person name="Geml J."/>
            <person name="Haridas S."/>
            <person name="Hughes K."/>
            <person name="Justo A."/>
            <person name="Karasinski D."/>
            <person name="Kautmanova I."/>
            <person name="Kiss B."/>
            <person name="Kocsube S."/>
            <person name="Kotiranta H."/>
            <person name="LaButti K.M."/>
            <person name="Lechner B.E."/>
            <person name="Liimatainen K."/>
            <person name="Lipzen A."/>
            <person name="Lukacs Z."/>
            <person name="Mihaltcheva S."/>
            <person name="Morgado L.N."/>
            <person name="Niskanen T."/>
            <person name="Noordeloos M.E."/>
            <person name="Ohm R.A."/>
            <person name="Ortiz-Santana B."/>
            <person name="Ovrebo C."/>
            <person name="Racz N."/>
            <person name="Riley R."/>
            <person name="Savchenko A."/>
            <person name="Shiryaev A."/>
            <person name="Soop K."/>
            <person name="Spirin V."/>
            <person name="Szebenyi C."/>
            <person name="Tomsovsky M."/>
            <person name="Tulloss R.E."/>
            <person name="Uehling J."/>
            <person name="Grigoriev I.V."/>
            <person name="Vagvolgyi C."/>
            <person name="Papp T."/>
            <person name="Martin F.M."/>
            <person name="Miettinen O."/>
            <person name="Hibbett D.S."/>
            <person name="Nagy L.G."/>
        </authorList>
    </citation>
    <scope>NUCLEOTIDE SEQUENCE [LARGE SCALE GENOMIC DNA]</scope>
    <source>
        <strain evidence="5 6">CBS 309.79</strain>
    </source>
</reference>
<dbReference type="InterPro" id="IPR000253">
    <property type="entry name" value="FHA_dom"/>
</dbReference>
<dbReference type="SUPFAM" id="SSF49879">
    <property type="entry name" value="SMAD/FHA domain"/>
    <property type="match status" value="1"/>
</dbReference>
<dbReference type="OrthoDB" id="4096268at2759"/>
<feature type="compositionally biased region" description="Basic and acidic residues" evidence="2">
    <location>
        <begin position="202"/>
        <end position="213"/>
    </location>
</feature>
<gene>
    <name evidence="5" type="ORF">BDV98DRAFT_595854</name>
</gene>
<dbReference type="Proteomes" id="UP000305067">
    <property type="component" value="Unassembled WGS sequence"/>
</dbReference>
<dbReference type="Pfam" id="PF00498">
    <property type="entry name" value="FHA"/>
    <property type="match status" value="1"/>
</dbReference>
<evidence type="ECO:0000259" key="4">
    <source>
        <dbReference type="PROSITE" id="PS50006"/>
    </source>
</evidence>
<feature type="region of interest" description="Disordered" evidence="2">
    <location>
        <begin position="276"/>
        <end position="302"/>
    </location>
</feature>